<feature type="chain" id="PRO_5002242077" description="CwlT-like lysozyme domain-containing protein" evidence="3">
    <location>
        <begin position="33"/>
        <end position="429"/>
    </location>
</feature>
<evidence type="ECO:0000256" key="3">
    <source>
        <dbReference type="SAM" id="SignalP"/>
    </source>
</evidence>
<dbReference type="Proteomes" id="UP000032247">
    <property type="component" value="Unassembled WGS sequence"/>
</dbReference>
<feature type="compositionally biased region" description="Basic and acidic residues" evidence="1">
    <location>
        <begin position="258"/>
        <end position="282"/>
    </location>
</feature>
<keyword evidence="3" id="KW-0732">Signal</keyword>
<evidence type="ECO:0000259" key="4">
    <source>
        <dbReference type="Pfam" id="PF13702"/>
    </source>
</evidence>
<dbReference type="InterPro" id="IPR047194">
    <property type="entry name" value="CwlT-like_lysozyme"/>
</dbReference>
<sequence>MFYKRKTIKAFVMATCVLSSFFITSLSPVVKAADEETLHIKVKGKDTEFKYKTKAKRPQGEQYSCRLTKTKEYDFTGGYITPFGKAKVPKNLSKKQKKALEVFDEEIEKYAKSINSPDFLKFKELIKAKTFQESNFAPPPSAKTDNTGLGDVMQSSESVGAGVNGIGGRESFRNGFKAFISSLSVKTDAELAVVLQGYNFGSGYINDKWAKDGKYSLEGVKAFVAHQGGNYGDDCYVPHVLHKYDEDNIDTSKASYSNDDKDSESDKDKEKAKEKFLKEPDDSQANRRDLVIGAENADSLTDRAWRFELFDMLHLNDTSGGSFIQKASGFMFMFIILYIFLMWACLFFDYATLRYGNGTIKYSAVSIVTFTFNNKSMVYKEGGIRDVSKKLILRTFIALIVAMVALAGALPMLFEMFARLISDLIDMLF</sequence>
<evidence type="ECO:0000256" key="1">
    <source>
        <dbReference type="SAM" id="MobiDB-lite"/>
    </source>
</evidence>
<keyword evidence="2" id="KW-0472">Membrane</keyword>
<proteinExistence type="predicted"/>
<dbReference type="AlphaFoldDB" id="A0A0D1IWS8"/>
<evidence type="ECO:0000313" key="6">
    <source>
        <dbReference type="Proteomes" id="UP000032247"/>
    </source>
</evidence>
<name>A0A0D1IWS8_BACIU</name>
<dbReference type="PATRIC" id="fig|1423.173.peg.4886"/>
<feature type="signal peptide" evidence="3">
    <location>
        <begin position="1"/>
        <end position="32"/>
    </location>
</feature>
<dbReference type="Gene3D" id="1.10.530.10">
    <property type="match status" value="1"/>
</dbReference>
<dbReference type="EMBL" id="JXBC01000014">
    <property type="protein sequence ID" value="KIU04439.1"/>
    <property type="molecule type" value="Genomic_DNA"/>
</dbReference>
<evidence type="ECO:0000313" key="5">
    <source>
        <dbReference type="EMBL" id="KIU04439.1"/>
    </source>
</evidence>
<accession>A0A0D1IWS8</accession>
<reference evidence="5 6" key="1">
    <citation type="submission" date="2014-12" db="EMBL/GenBank/DDBJ databases">
        <title>Comparative genome analysis of Bacillus coagulans HM-08, Clostridium butyricum HM-68, Bacillus subtilis HM-66 and Bacillus licheniformis BL-09.</title>
        <authorList>
            <person name="Zhang H."/>
        </authorList>
    </citation>
    <scope>NUCLEOTIDE SEQUENCE [LARGE SCALE GENOMIC DNA]</scope>
    <source>
        <strain evidence="5 6">HM-66</strain>
    </source>
</reference>
<keyword evidence="2" id="KW-0812">Transmembrane</keyword>
<comment type="caution">
    <text evidence="5">The sequence shown here is derived from an EMBL/GenBank/DDBJ whole genome shotgun (WGS) entry which is preliminary data.</text>
</comment>
<dbReference type="Pfam" id="PF13702">
    <property type="entry name" value="Lysozyme_like"/>
    <property type="match status" value="1"/>
</dbReference>
<evidence type="ECO:0000256" key="2">
    <source>
        <dbReference type="SAM" id="Phobius"/>
    </source>
</evidence>
<organism evidence="5 6">
    <name type="scientific">Bacillus subtilis</name>
    <dbReference type="NCBI Taxonomy" id="1423"/>
    <lineage>
        <taxon>Bacteria</taxon>
        <taxon>Bacillati</taxon>
        <taxon>Bacillota</taxon>
        <taxon>Bacilli</taxon>
        <taxon>Bacillales</taxon>
        <taxon>Bacillaceae</taxon>
        <taxon>Bacillus</taxon>
    </lineage>
</organism>
<feature type="transmembrane region" description="Helical" evidence="2">
    <location>
        <begin position="391"/>
        <end position="414"/>
    </location>
</feature>
<feature type="domain" description="CwlT-like lysozyme" evidence="4">
    <location>
        <begin position="150"/>
        <end position="226"/>
    </location>
</feature>
<gene>
    <name evidence="5" type="ORF">SC09_contig8orf00081</name>
</gene>
<feature type="region of interest" description="Disordered" evidence="1">
    <location>
        <begin position="252"/>
        <end position="282"/>
    </location>
</feature>
<keyword evidence="2" id="KW-1133">Transmembrane helix</keyword>
<protein>
    <recommendedName>
        <fullName evidence="4">CwlT-like lysozyme domain-containing protein</fullName>
    </recommendedName>
</protein>
<feature type="transmembrane region" description="Helical" evidence="2">
    <location>
        <begin position="330"/>
        <end position="351"/>
    </location>
</feature>